<protein>
    <recommendedName>
        <fullName evidence="3">cellulase</fullName>
        <ecNumber evidence="3">3.2.1.4</ecNumber>
    </recommendedName>
</protein>
<evidence type="ECO:0000256" key="7">
    <source>
        <dbReference type="ARBA" id="ARBA00023326"/>
    </source>
</evidence>
<dbReference type="InterPro" id="IPR002037">
    <property type="entry name" value="Glyco_hydro_8"/>
</dbReference>
<dbReference type="PRINTS" id="PR00735">
    <property type="entry name" value="GLHYDRLASE8"/>
</dbReference>
<dbReference type="InterPro" id="IPR012341">
    <property type="entry name" value="6hp_glycosidase-like_sf"/>
</dbReference>
<keyword evidence="6" id="KW-0326">Glycosidase</keyword>
<proteinExistence type="inferred from homology"/>
<evidence type="ECO:0000256" key="6">
    <source>
        <dbReference type="ARBA" id="ARBA00023295"/>
    </source>
</evidence>
<reference evidence="9" key="1">
    <citation type="journal article" date="2020" name="MBio">
        <title>Horizontal gene transfer to a defensive symbiont with a reduced genome amongst a multipartite beetle microbiome.</title>
        <authorList>
            <person name="Waterworth S.C."/>
            <person name="Florez L.V."/>
            <person name="Rees E.R."/>
            <person name="Hertweck C."/>
            <person name="Kaltenpoth M."/>
            <person name="Kwan J.C."/>
        </authorList>
    </citation>
    <scope>NUCLEOTIDE SEQUENCE [LARGE SCALE GENOMIC DNA]</scope>
</reference>
<organism evidence="8 9">
    <name type="scientific">Paracidovorax wautersii</name>
    <dbReference type="NCBI Taxonomy" id="1177982"/>
    <lineage>
        <taxon>Bacteria</taxon>
        <taxon>Pseudomonadati</taxon>
        <taxon>Pseudomonadota</taxon>
        <taxon>Betaproteobacteria</taxon>
        <taxon>Burkholderiales</taxon>
        <taxon>Comamonadaceae</taxon>
        <taxon>Paracidovorax</taxon>
    </lineage>
</organism>
<comment type="catalytic activity">
    <reaction evidence="1">
        <text>Endohydrolysis of (1-&gt;4)-beta-D-glucosidic linkages in cellulose, lichenin and cereal beta-D-glucans.</text>
        <dbReference type="EC" id="3.2.1.4"/>
    </reaction>
</comment>
<dbReference type="AlphaFoldDB" id="A0A7V8FP50"/>
<keyword evidence="4" id="KW-0378">Hydrolase</keyword>
<sequence>MVFALAANDPAAFDRIWRWAVANLAGGNMAARLPAWQWGRREDGSWGVIDPNAASDADLWLAYALLEASRVWNRPEYRASALALMARVQREEVVDLPGFGPMLLPGPTGFNLPGRVWRLNPSYLPVPLLRRLAAEDPKGPWSVLAANTRRLLEGAAVQGFVADWVGYRAPLVGAGGFVVDPVQGDVGSYDAIRCYLWAGMTAPGGMRQALAQSGGMPPEKVAVQTGQANGTGPLGFSAALLPYLRALGDDRLYQGQLRRVRSQLPEDGAGELPVYYDMVLSLFALGWVEGRYRFLPDGRLALPWAGAC</sequence>
<name>A0A7V8FP50_9BURK</name>
<evidence type="ECO:0000256" key="4">
    <source>
        <dbReference type="ARBA" id="ARBA00022801"/>
    </source>
</evidence>
<accession>A0A7V8FP50</accession>
<keyword evidence="7" id="KW-0119">Carbohydrate metabolism</keyword>
<evidence type="ECO:0000256" key="1">
    <source>
        <dbReference type="ARBA" id="ARBA00000966"/>
    </source>
</evidence>
<dbReference type="GO" id="GO:0030245">
    <property type="term" value="P:cellulose catabolic process"/>
    <property type="evidence" value="ECO:0007669"/>
    <property type="project" value="UniProtKB-KW"/>
</dbReference>
<dbReference type="Pfam" id="PF01270">
    <property type="entry name" value="Glyco_hydro_8"/>
    <property type="match status" value="1"/>
</dbReference>
<dbReference type="InterPro" id="IPR008928">
    <property type="entry name" value="6-hairpin_glycosidase_sf"/>
</dbReference>
<evidence type="ECO:0000313" key="8">
    <source>
        <dbReference type="EMBL" id="KAF1021382.1"/>
    </source>
</evidence>
<evidence type="ECO:0000256" key="5">
    <source>
        <dbReference type="ARBA" id="ARBA00023001"/>
    </source>
</evidence>
<dbReference type="GO" id="GO:0008810">
    <property type="term" value="F:cellulase activity"/>
    <property type="evidence" value="ECO:0007669"/>
    <property type="project" value="UniProtKB-EC"/>
</dbReference>
<dbReference type="EC" id="3.2.1.4" evidence="3"/>
<dbReference type="Gene3D" id="1.50.10.10">
    <property type="match status" value="1"/>
</dbReference>
<dbReference type="NCBIfam" id="NF008305">
    <property type="entry name" value="PRK11097.1"/>
    <property type="match status" value="1"/>
</dbReference>
<dbReference type="SUPFAM" id="SSF48208">
    <property type="entry name" value="Six-hairpin glycosidases"/>
    <property type="match status" value="1"/>
</dbReference>
<comment type="similarity">
    <text evidence="2">Belongs to the glycosyl hydrolase 8 (cellulase D) family.</text>
</comment>
<keyword evidence="7" id="KW-0624">Polysaccharide degradation</keyword>
<keyword evidence="5" id="KW-0136">Cellulose degradation</keyword>
<comment type="caution">
    <text evidence="8">The sequence shown here is derived from an EMBL/GenBank/DDBJ whole genome shotgun (WGS) entry which is preliminary data.</text>
</comment>
<dbReference type="EMBL" id="WNDQ01000022">
    <property type="protein sequence ID" value="KAF1021382.1"/>
    <property type="molecule type" value="Genomic_DNA"/>
</dbReference>
<evidence type="ECO:0000256" key="2">
    <source>
        <dbReference type="ARBA" id="ARBA00009209"/>
    </source>
</evidence>
<dbReference type="Proteomes" id="UP000461670">
    <property type="component" value="Unassembled WGS sequence"/>
</dbReference>
<evidence type="ECO:0000313" key="9">
    <source>
        <dbReference type="Proteomes" id="UP000461670"/>
    </source>
</evidence>
<gene>
    <name evidence="8" type="primary">bcsZ</name>
    <name evidence="8" type="ORF">GAK30_01867</name>
</gene>
<evidence type="ECO:0000256" key="3">
    <source>
        <dbReference type="ARBA" id="ARBA00012601"/>
    </source>
</evidence>